<dbReference type="AlphaFoldDB" id="A0AAW5QYQ7"/>
<organism evidence="7 8">
    <name type="scientific">Microbaculum marinisediminis</name>
    <dbReference type="NCBI Taxonomy" id="2931392"/>
    <lineage>
        <taxon>Bacteria</taxon>
        <taxon>Pseudomonadati</taxon>
        <taxon>Pseudomonadota</taxon>
        <taxon>Alphaproteobacteria</taxon>
        <taxon>Hyphomicrobiales</taxon>
        <taxon>Tepidamorphaceae</taxon>
        <taxon>Microbaculum</taxon>
    </lineage>
</organism>
<dbReference type="GO" id="GO:0043419">
    <property type="term" value="P:urea catabolic process"/>
    <property type="evidence" value="ECO:0007669"/>
    <property type="project" value="UniProtKB-UniRule"/>
</dbReference>
<dbReference type="NCBIfam" id="NF009712">
    <property type="entry name" value="PRK13241.1"/>
    <property type="match status" value="1"/>
</dbReference>
<dbReference type="HAMAP" id="MF_00739">
    <property type="entry name" value="Urease_gamma"/>
    <property type="match status" value="1"/>
</dbReference>
<comment type="pathway">
    <text evidence="1 5">Nitrogen metabolism; urea degradation; CO(2) and NH(3) from urea (urease route): step 1/1.</text>
</comment>
<dbReference type="CDD" id="cd00390">
    <property type="entry name" value="Urease_gamma"/>
    <property type="match status" value="1"/>
</dbReference>
<protein>
    <recommendedName>
        <fullName evidence="5 6">Multifunctional fusion protein</fullName>
    </recommendedName>
    <domain>
        <recommendedName>
            <fullName evidence="5">Urease subunit gamma</fullName>
            <ecNumber evidence="5">3.5.1.5</ecNumber>
        </recommendedName>
        <alternativeName>
            <fullName evidence="5">Urea amidohydrolase subunit gamma</fullName>
        </alternativeName>
    </domain>
    <domain>
        <recommendedName>
            <fullName evidence="6">Urease subunit beta</fullName>
        </recommendedName>
        <alternativeName>
            <fullName evidence="6">Urea amidohydrolase subunit beta</fullName>
        </alternativeName>
    </domain>
</protein>
<keyword evidence="8" id="KW-1185">Reference proteome</keyword>
<gene>
    <name evidence="5" type="primary">ureA</name>
    <name evidence="6" type="synonym">ureB</name>
    <name evidence="7" type="ORF">MUB46_06755</name>
</gene>
<dbReference type="PANTHER" id="PTHR33569">
    <property type="entry name" value="UREASE"/>
    <property type="match status" value="1"/>
</dbReference>
<dbReference type="NCBIfam" id="NF009682">
    <property type="entry name" value="PRK13203.1"/>
    <property type="match status" value="1"/>
</dbReference>
<dbReference type="InterPro" id="IPR002026">
    <property type="entry name" value="Urease_gamma/gamma-beta_su"/>
</dbReference>
<dbReference type="FunFam" id="2.10.150.10:FF:000001">
    <property type="entry name" value="Urease subunit beta"/>
    <property type="match status" value="1"/>
</dbReference>
<dbReference type="GO" id="GO:0016151">
    <property type="term" value="F:nickel cation binding"/>
    <property type="evidence" value="ECO:0007669"/>
    <property type="project" value="InterPro"/>
</dbReference>
<dbReference type="Pfam" id="PF00699">
    <property type="entry name" value="Urease_beta"/>
    <property type="match status" value="1"/>
</dbReference>
<comment type="similarity">
    <text evidence="6">Belongs to the urease beta subunit family.</text>
</comment>
<accession>A0AAW5QYQ7</accession>
<dbReference type="InterPro" id="IPR002019">
    <property type="entry name" value="Urease_beta-like"/>
</dbReference>
<dbReference type="SUPFAM" id="SSF54111">
    <property type="entry name" value="Urease, gamma-subunit"/>
    <property type="match status" value="1"/>
</dbReference>
<dbReference type="EMBL" id="JALIDZ010000003">
    <property type="protein sequence ID" value="MCT8971548.1"/>
    <property type="molecule type" value="Genomic_DNA"/>
</dbReference>
<comment type="subunit">
    <text evidence="5">Heterotrimer of UreA (gamma), UreB (beta) and UreC (alpha) subunits. Three heterotrimers associate to form the active enzyme.</text>
</comment>
<dbReference type="SUPFAM" id="SSF51278">
    <property type="entry name" value="Urease, beta-subunit"/>
    <property type="match status" value="1"/>
</dbReference>
<dbReference type="InterPro" id="IPR036461">
    <property type="entry name" value="Urease_betasu_sf"/>
</dbReference>
<reference evidence="7 8" key="1">
    <citation type="submission" date="2022-04" db="EMBL/GenBank/DDBJ databases">
        <authorList>
            <person name="Ye Y.-Q."/>
            <person name="Du Z.-J."/>
        </authorList>
    </citation>
    <scope>NUCLEOTIDE SEQUENCE [LARGE SCALE GENOMIC DNA]</scope>
    <source>
        <strain evidence="7 8">A6E488</strain>
    </source>
</reference>
<dbReference type="PIRSF" id="PIRSF001225">
    <property type="entry name" value="Urease_gammabeta"/>
    <property type="match status" value="1"/>
</dbReference>
<dbReference type="NCBIfam" id="NF009671">
    <property type="entry name" value="PRK13192.1"/>
    <property type="match status" value="1"/>
</dbReference>
<evidence type="ECO:0000256" key="2">
    <source>
        <dbReference type="ARBA" id="ARBA00022490"/>
    </source>
</evidence>
<evidence type="ECO:0000256" key="6">
    <source>
        <dbReference type="HAMAP-Rule" id="MF_01954"/>
    </source>
</evidence>
<dbReference type="Pfam" id="PF00547">
    <property type="entry name" value="Urease_gamma"/>
    <property type="match status" value="1"/>
</dbReference>
<evidence type="ECO:0000313" key="7">
    <source>
        <dbReference type="EMBL" id="MCT8971548.1"/>
    </source>
</evidence>
<dbReference type="InterPro" id="IPR050069">
    <property type="entry name" value="Urease_subunit"/>
</dbReference>
<dbReference type="PANTHER" id="PTHR33569:SF1">
    <property type="entry name" value="UREASE"/>
    <property type="match status" value="1"/>
</dbReference>
<proteinExistence type="inferred from homology"/>
<comment type="subcellular location">
    <subcellularLocation>
        <location evidence="5">Cytoplasm</location>
    </subcellularLocation>
</comment>
<dbReference type="InterPro" id="IPR008223">
    <property type="entry name" value="Urease_gamma-beta_su"/>
</dbReference>
<dbReference type="RefSeq" id="WP_261615127.1">
    <property type="nucleotide sequence ID" value="NZ_JALIDZ010000003.1"/>
</dbReference>
<dbReference type="Proteomes" id="UP001320898">
    <property type="component" value="Unassembled WGS sequence"/>
</dbReference>
<dbReference type="NCBIfam" id="TIGR00193">
    <property type="entry name" value="urease_gam"/>
    <property type="match status" value="1"/>
</dbReference>
<comment type="caution">
    <text evidence="7">The sequence shown here is derived from an EMBL/GenBank/DDBJ whole genome shotgun (WGS) entry which is preliminary data.</text>
</comment>
<comment type="catalytic activity">
    <reaction evidence="4 5">
        <text>urea + 2 H2O + H(+) = hydrogencarbonate + 2 NH4(+)</text>
        <dbReference type="Rhea" id="RHEA:20557"/>
        <dbReference type="ChEBI" id="CHEBI:15377"/>
        <dbReference type="ChEBI" id="CHEBI:15378"/>
        <dbReference type="ChEBI" id="CHEBI:16199"/>
        <dbReference type="ChEBI" id="CHEBI:17544"/>
        <dbReference type="ChEBI" id="CHEBI:28938"/>
        <dbReference type="EC" id="3.5.1.5"/>
    </reaction>
</comment>
<dbReference type="NCBIfam" id="TIGR00192">
    <property type="entry name" value="urease_beta"/>
    <property type="match status" value="1"/>
</dbReference>
<evidence type="ECO:0000256" key="3">
    <source>
        <dbReference type="ARBA" id="ARBA00022801"/>
    </source>
</evidence>
<dbReference type="GO" id="GO:0009039">
    <property type="term" value="F:urease activity"/>
    <property type="evidence" value="ECO:0007669"/>
    <property type="project" value="UniProtKB-UniRule"/>
</dbReference>
<dbReference type="CDD" id="cd00407">
    <property type="entry name" value="Urease_beta"/>
    <property type="match status" value="1"/>
</dbReference>
<keyword evidence="2 5" id="KW-0963">Cytoplasm</keyword>
<evidence type="ECO:0000256" key="4">
    <source>
        <dbReference type="ARBA" id="ARBA00047778"/>
    </source>
</evidence>
<dbReference type="Gene3D" id="3.30.280.10">
    <property type="entry name" value="Urease, gamma-like subunit"/>
    <property type="match status" value="1"/>
</dbReference>
<dbReference type="Gene3D" id="2.10.150.10">
    <property type="entry name" value="Urease, beta subunit"/>
    <property type="match status" value="1"/>
</dbReference>
<dbReference type="InterPro" id="IPR036463">
    <property type="entry name" value="Urease_gamma_sf"/>
</dbReference>
<evidence type="ECO:0000313" key="8">
    <source>
        <dbReference type="Proteomes" id="UP001320898"/>
    </source>
</evidence>
<name>A0AAW5QYQ7_9HYPH</name>
<dbReference type="HAMAP" id="MF_01954">
    <property type="entry name" value="Urease_beta"/>
    <property type="match status" value="1"/>
</dbReference>
<sequence>MKLTPREKDKLLVAMAAMVARKRLERGVRLNYPETMALISDFIVEGARDGRSVADLMEAGAHVVSAEQVMPGVADMIDEVQVEATFPDGTKLVTVHQPVRGAAEVAVVPGVLEPADGDIALNAGRETVTLTVANTGDRPVQVGSHYHFHEANEALDFDREAARGFRLDIPAGTAVRFEPGQTREVTLVRLSGARIVYGFNQKIMGAL</sequence>
<keyword evidence="3 5" id="KW-0378">Hydrolase</keyword>
<comment type="similarity">
    <text evidence="5">Belongs to the urease gamma subunit family.</text>
</comment>
<dbReference type="GO" id="GO:0035550">
    <property type="term" value="C:urease complex"/>
    <property type="evidence" value="ECO:0007669"/>
    <property type="project" value="InterPro"/>
</dbReference>
<evidence type="ECO:0000256" key="5">
    <source>
        <dbReference type="HAMAP-Rule" id="MF_00739"/>
    </source>
</evidence>
<dbReference type="InterPro" id="IPR012010">
    <property type="entry name" value="Urease_gamma"/>
</dbReference>
<dbReference type="EC" id="3.5.1.5" evidence="5"/>
<evidence type="ECO:0000256" key="1">
    <source>
        <dbReference type="ARBA" id="ARBA00004897"/>
    </source>
</evidence>